<dbReference type="GO" id="GO:0005509">
    <property type="term" value="F:calcium ion binding"/>
    <property type="evidence" value="ECO:0007669"/>
    <property type="project" value="InterPro"/>
</dbReference>
<organism evidence="7 8">
    <name type="scientific">Candidatus Uhrbacteria bacterium GW2011_GWE2_46_68</name>
    <dbReference type="NCBI Taxonomy" id="1618994"/>
    <lineage>
        <taxon>Bacteria</taxon>
        <taxon>Candidatus Uhriibacteriota</taxon>
    </lineage>
</organism>
<evidence type="ECO:0000256" key="4">
    <source>
        <dbReference type="ARBA" id="ARBA00022837"/>
    </source>
</evidence>
<dbReference type="EMBL" id="LCMS01000013">
    <property type="protein sequence ID" value="KKU40614.1"/>
    <property type="molecule type" value="Genomic_DNA"/>
</dbReference>
<dbReference type="SUPFAM" id="SSF103647">
    <property type="entry name" value="TSP type-3 repeat"/>
    <property type="match status" value="1"/>
</dbReference>
<keyword evidence="6" id="KW-0472">Membrane</keyword>
<gene>
    <name evidence="7" type="ORF">UX57_C0013G0010</name>
</gene>
<feature type="region of interest" description="Disordered" evidence="5">
    <location>
        <begin position="1"/>
        <end position="43"/>
    </location>
</feature>
<protein>
    <submittedName>
        <fullName evidence="7">Binary exotoxin B/Anthrax toxin B moiety protective antigen</fullName>
    </submittedName>
</protein>
<dbReference type="InterPro" id="IPR028974">
    <property type="entry name" value="TSP_type-3_rpt"/>
</dbReference>
<keyword evidence="3" id="KW-0732">Signal</keyword>
<keyword evidence="2" id="KW-0964">Secreted</keyword>
<dbReference type="PANTHER" id="PTHR37467">
    <property type="entry name" value="EXPORTED CALCIUM-BINDING GLYCOPROTEIN-RELATED"/>
    <property type="match status" value="1"/>
</dbReference>
<evidence type="ECO:0000256" key="6">
    <source>
        <dbReference type="SAM" id="Phobius"/>
    </source>
</evidence>
<feature type="region of interest" description="Disordered" evidence="5">
    <location>
        <begin position="94"/>
        <end position="196"/>
    </location>
</feature>
<sequence length="196" mass="21146">MFDAITPREPEDMFEHTDDQIVSPNTSSSTPVQATSSPASAPPSPIFSEPCMSTGKIILFVAGAVLVVAISGFISYYVLSARESVVPAIVTQEPTEQTTKPAEENPVIEQPVVDDSAVVDTDKDGLTDEEEEILGTSPRSSDTDRDELYDYEEVRVYHTNPLSKDSDDDGYEDGVEIAGGYDPNGLGKLLELPSVE</sequence>
<dbReference type="PATRIC" id="fig|1618994.3.peg.809"/>
<evidence type="ECO:0000313" key="7">
    <source>
        <dbReference type="EMBL" id="KKU40614.1"/>
    </source>
</evidence>
<accession>A0A0G1Q6J6</accession>
<dbReference type="Pfam" id="PF18884">
    <property type="entry name" value="TSP3_bac"/>
    <property type="match status" value="2"/>
</dbReference>
<keyword evidence="6" id="KW-0812">Transmembrane</keyword>
<keyword evidence="4" id="KW-0106">Calcium</keyword>
<feature type="compositionally biased region" description="Acidic residues" evidence="5">
    <location>
        <begin position="166"/>
        <end position="175"/>
    </location>
</feature>
<evidence type="ECO:0000313" key="8">
    <source>
        <dbReference type="Proteomes" id="UP000034795"/>
    </source>
</evidence>
<name>A0A0G1Q6J6_9BACT</name>
<proteinExistence type="predicted"/>
<evidence type="ECO:0000256" key="1">
    <source>
        <dbReference type="ARBA" id="ARBA00004613"/>
    </source>
</evidence>
<keyword evidence="6" id="KW-1133">Transmembrane helix</keyword>
<evidence type="ECO:0000256" key="2">
    <source>
        <dbReference type="ARBA" id="ARBA00022525"/>
    </source>
</evidence>
<dbReference type="InterPro" id="IPR059100">
    <property type="entry name" value="TSP3_bac"/>
</dbReference>
<feature type="transmembrane region" description="Helical" evidence="6">
    <location>
        <begin position="57"/>
        <end position="79"/>
    </location>
</feature>
<evidence type="ECO:0000256" key="3">
    <source>
        <dbReference type="ARBA" id="ARBA00022729"/>
    </source>
</evidence>
<dbReference type="InterPro" id="IPR053180">
    <property type="entry name" value="Ca-binding_acidic-repeat"/>
</dbReference>
<dbReference type="STRING" id="1618994.UX57_C0013G0010"/>
<dbReference type="Proteomes" id="UP000034795">
    <property type="component" value="Unassembled WGS sequence"/>
</dbReference>
<dbReference type="AlphaFoldDB" id="A0A0G1Q6J6"/>
<reference evidence="7 8" key="1">
    <citation type="journal article" date="2015" name="Nature">
        <title>rRNA introns, odd ribosomes, and small enigmatic genomes across a large radiation of phyla.</title>
        <authorList>
            <person name="Brown C.T."/>
            <person name="Hug L.A."/>
            <person name="Thomas B.C."/>
            <person name="Sharon I."/>
            <person name="Castelle C.J."/>
            <person name="Singh A."/>
            <person name="Wilkins M.J."/>
            <person name="Williams K.H."/>
            <person name="Banfield J.F."/>
        </authorList>
    </citation>
    <scope>NUCLEOTIDE SEQUENCE [LARGE SCALE GENOMIC DNA]</scope>
</reference>
<dbReference type="Gene3D" id="4.10.1080.10">
    <property type="entry name" value="TSP type-3 repeat"/>
    <property type="match status" value="1"/>
</dbReference>
<feature type="compositionally biased region" description="Basic and acidic residues" evidence="5">
    <location>
        <begin position="1"/>
        <end position="19"/>
    </location>
</feature>
<feature type="compositionally biased region" description="Basic and acidic residues" evidence="5">
    <location>
        <begin position="141"/>
        <end position="156"/>
    </location>
</feature>
<feature type="compositionally biased region" description="Low complexity" evidence="5">
    <location>
        <begin position="26"/>
        <end position="39"/>
    </location>
</feature>
<comment type="subcellular location">
    <subcellularLocation>
        <location evidence="1">Secreted</location>
    </subcellularLocation>
</comment>
<evidence type="ECO:0000256" key="5">
    <source>
        <dbReference type="SAM" id="MobiDB-lite"/>
    </source>
</evidence>
<dbReference type="PANTHER" id="PTHR37467:SF1">
    <property type="entry name" value="EXPORTED CALCIUM-BINDING GLYCOPROTEIN"/>
    <property type="match status" value="1"/>
</dbReference>
<comment type="caution">
    <text evidence="7">The sequence shown here is derived from an EMBL/GenBank/DDBJ whole genome shotgun (WGS) entry which is preliminary data.</text>
</comment>